<organism evidence="1 2">
    <name type="scientific">Enterobacter hormaechei subsp. xiangfangensis</name>
    <dbReference type="NCBI Taxonomy" id="1296536"/>
    <lineage>
        <taxon>Bacteria</taxon>
        <taxon>Pseudomonadati</taxon>
        <taxon>Pseudomonadota</taxon>
        <taxon>Gammaproteobacteria</taxon>
        <taxon>Enterobacterales</taxon>
        <taxon>Enterobacteriaceae</taxon>
        <taxon>Enterobacter</taxon>
        <taxon>Enterobacter cloacae complex</taxon>
    </lineage>
</organism>
<dbReference type="RefSeq" id="WP_045346913.1">
    <property type="nucleotide sequence ID" value="NZ_JAGYXN010000025.1"/>
</dbReference>
<gene>
    <name evidence="1" type="ORF">SS59_20075</name>
</gene>
<evidence type="ECO:0000313" key="1">
    <source>
        <dbReference type="EMBL" id="KJM64233.1"/>
    </source>
</evidence>
<reference evidence="1 2" key="1">
    <citation type="submission" date="2015-03" db="EMBL/GenBank/DDBJ databases">
        <authorList>
            <person name="McCorrison J."/>
            <person name="Sanka R."/>
            <person name="Adams M."/>
            <person name="Brinkac L."/>
            <person name="Nierman W."/>
            <person name="Sutton G."/>
            <person name="Nelson K."/>
            <person name="Kiedrowski L."/>
            <person name="Guerrero D."/>
            <person name="Bonomo R."/>
        </authorList>
    </citation>
    <scope>NUCLEOTIDE SEQUENCE [LARGE SCALE GENOMIC DNA]</scope>
    <source>
        <strain evidence="1 2">39373</strain>
    </source>
</reference>
<evidence type="ECO:0000313" key="2">
    <source>
        <dbReference type="Proteomes" id="UP000033679"/>
    </source>
</evidence>
<accession>A0A837FB52</accession>
<proteinExistence type="predicted"/>
<name>A0A837FB52_9ENTR</name>
<dbReference type="Proteomes" id="UP000033679">
    <property type="component" value="Unassembled WGS sequence"/>
</dbReference>
<protein>
    <submittedName>
        <fullName evidence="1">DNA breaking-rejoining protein</fullName>
    </submittedName>
</protein>
<comment type="caution">
    <text evidence="1">The sequence shown here is derived from an EMBL/GenBank/DDBJ whole genome shotgun (WGS) entry which is preliminary data.</text>
</comment>
<sequence length="95" mass="10586">MEIVKVELNLKAINKSIALFNCDKKVSGLIHTTENGETTVVLDGGYVLDSFDCPHCAIEAISLLAVKINDGERNGHGSYRQHKRNFMERAFITVH</sequence>
<dbReference type="EMBL" id="JZYN01000029">
    <property type="protein sequence ID" value="KJM64233.1"/>
    <property type="molecule type" value="Genomic_DNA"/>
</dbReference>
<dbReference type="AlphaFoldDB" id="A0A837FB52"/>